<dbReference type="RefSeq" id="WP_344987508.1">
    <property type="nucleotide sequence ID" value="NZ_BAAAXV010000001.1"/>
</dbReference>
<accession>A0ABV5RTY3</accession>
<proteinExistence type="predicted"/>
<organism evidence="1 2">
    <name type="scientific">Nonomuraea helvata</name>
    <dbReference type="NCBI Taxonomy" id="37484"/>
    <lineage>
        <taxon>Bacteria</taxon>
        <taxon>Bacillati</taxon>
        <taxon>Actinomycetota</taxon>
        <taxon>Actinomycetes</taxon>
        <taxon>Streptosporangiales</taxon>
        <taxon>Streptosporangiaceae</taxon>
        <taxon>Nonomuraea</taxon>
    </lineage>
</organism>
<dbReference type="Proteomes" id="UP001589532">
    <property type="component" value="Unassembled WGS sequence"/>
</dbReference>
<dbReference type="EMBL" id="JBHMBW010000003">
    <property type="protein sequence ID" value="MFB9622768.1"/>
    <property type="molecule type" value="Genomic_DNA"/>
</dbReference>
<comment type="caution">
    <text evidence="1">The sequence shown here is derived from an EMBL/GenBank/DDBJ whole genome shotgun (WGS) entry which is preliminary data.</text>
</comment>
<gene>
    <name evidence="1" type="ORF">ACFFSA_06725</name>
</gene>
<name>A0ABV5RTY3_9ACTN</name>
<reference evidence="1 2" key="1">
    <citation type="submission" date="2024-09" db="EMBL/GenBank/DDBJ databases">
        <authorList>
            <person name="Sun Q."/>
            <person name="Mori K."/>
        </authorList>
    </citation>
    <scope>NUCLEOTIDE SEQUENCE [LARGE SCALE GENOMIC DNA]</scope>
    <source>
        <strain evidence="1 2">JCM 3143</strain>
    </source>
</reference>
<evidence type="ECO:0000313" key="1">
    <source>
        <dbReference type="EMBL" id="MFB9622768.1"/>
    </source>
</evidence>
<evidence type="ECO:0000313" key="2">
    <source>
        <dbReference type="Proteomes" id="UP001589532"/>
    </source>
</evidence>
<protein>
    <submittedName>
        <fullName evidence="1">Uncharacterized protein</fullName>
    </submittedName>
</protein>
<sequence>MNGVAVASEMVKTPPAARTEATTVMDSLPDHGAITPTTSVPLPVSQPPEPCAVSVLSVPHALVLSIPASTADSTPVLFLFNGSPPMGEVHI</sequence>
<keyword evidence="2" id="KW-1185">Reference proteome</keyword>